<evidence type="ECO:0000256" key="15">
    <source>
        <dbReference type="ARBA" id="ARBA00023134"/>
    </source>
</evidence>
<keyword evidence="21" id="KW-1185">Reference proteome</keyword>
<evidence type="ECO:0000256" key="16">
    <source>
        <dbReference type="ARBA" id="ARBA00029570"/>
    </source>
</evidence>
<keyword evidence="11" id="KW-0808">Transferase</keyword>
<evidence type="ECO:0000256" key="13">
    <source>
        <dbReference type="ARBA" id="ARBA00022777"/>
    </source>
</evidence>
<dbReference type="PIRSF" id="PIRSF006135">
    <property type="entry name" value="CobU"/>
    <property type="match status" value="1"/>
</dbReference>
<evidence type="ECO:0000256" key="1">
    <source>
        <dbReference type="ARBA" id="ARBA00000312"/>
    </source>
</evidence>
<dbReference type="STRING" id="1796616.A4V09_05565"/>
<evidence type="ECO:0000256" key="8">
    <source>
        <dbReference type="ARBA" id="ARBA00012016"/>
    </source>
</evidence>
<evidence type="ECO:0000256" key="2">
    <source>
        <dbReference type="ARBA" id="ARBA00000711"/>
    </source>
</evidence>
<feature type="binding site" evidence="19">
    <location>
        <position position="81"/>
    </location>
    <ligand>
        <name>GTP</name>
        <dbReference type="ChEBI" id="CHEBI:37565"/>
    </ligand>
</feature>
<evidence type="ECO:0000313" key="20">
    <source>
        <dbReference type="EMBL" id="ANU75276.1"/>
    </source>
</evidence>
<dbReference type="GO" id="GO:0043752">
    <property type="term" value="F:adenosylcobinamide kinase activity"/>
    <property type="evidence" value="ECO:0007669"/>
    <property type="project" value="UniProtKB-EC"/>
</dbReference>
<evidence type="ECO:0000256" key="10">
    <source>
        <dbReference type="ARBA" id="ARBA00022573"/>
    </source>
</evidence>
<accession>A0A1C7I6M5</accession>
<dbReference type="GO" id="GO:0009236">
    <property type="term" value="P:cobalamin biosynthetic process"/>
    <property type="evidence" value="ECO:0007669"/>
    <property type="project" value="UniProtKB-UniPathway"/>
</dbReference>
<protein>
    <recommendedName>
        <fullName evidence="16">Adenosylcobinamide kinase</fullName>
        <ecNumber evidence="8">2.7.1.156</ecNumber>
        <ecNumber evidence="9">2.7.7.62</ecNumber>
    </recommendedName>
    <alternativeName>
        <fullName evidence="17">Adenosylcobinamide-phosphate guanylyltransferase</fullName>
    </alternativeName>
</protein>
<evidence type="ECO:0000256" key="17">
    <source>
        <dbReference type="ARBA" id="ARBA00030571"/>
    </source>
</evidence>
<dbReference type="PANTHER" id="PTHR34848:SF1">
    <property type="entry name" value="BIFUNCTIONAL ADENOSYLCOBALAMIN BIOSYNTHESIS PROTEIN COBU"/>
    <property type="match status" value="1"/>
</dbReference>
<dbReference type="InterPro" id="IPR027417">
    <property type="entry name" value="P-loop_NTPase"/>
</dbReference>
<dbReference type="Gene3D" id="3.40.50.300">
    <property type="entry name" value="P-loop containing nucleotide triphosphate hydrolases"/>
    <property type="match status" value="1"/>
</dbReference>
<sequence>MITLVTGGSGSGKSAFAEDMLTGFGDGDRIYIATMYPFDEESKKRVERHRRMRAEKKFTTIECYTGLKNVQVPKGACVLLECLSNLTANEMFQEDGAGSRTVKAVLEGIASLDAQAAELVIVTNEIFSDGIEYDEETRQYQKYLGEINRETARRACQVTEVVYGLPLTYKSRTDKNDRMGEMCDETE</sequence>
<comment type="catalytic activity">
    <reaction evidence="3">
        <text>adenosylcob(III)inamide + GTP = adenosylcob(III)inamide phosphate + GDP + H(+)</text>
        <dbReference type="Rhea" id="RHEA:15765"/>
        <dbReference type="ChEBI" id="CHEBI:2480"/>
        <dbReference type="ChEBI" id="CHEBI:15378"/>
        <dbReference type="ChEBI" id="CHEBI:37565"/>
        <dbReference type="ChEBI" id="CHEBI:58189"/>
        <dbReference type="ChEBI" id="CHEBI:58502"/>
        <dbReference type="EC" id="2.7.1.156"/>
    </reaction>
</comment>
<evidence type="ECO:0000256" key="5">
    <source>
        <dbReference type="ARBA" id="ARBA00004692"/>
    </source>
</evidence>
<keyword evidence="10" id="KW-0169">Cobalamin biosynthesis</keyword>
<evidence type="ECO:0000256" key="12">
    <source>
        <dbReference type="ARBA" id="ARBA00022741"/>
    </source>
</evidence>
<dbReference type="AlphaFoldDB" id="A0A1C7I6M5"/>
<dbReference type="GO" id="GO:0008820">
    <property type="term" value="F:cobinamide phosphate guanylyltransferase activity"/>
    <property type="evidence" value="ECO:0007669"/>
    <property type="project" value="UniProtKB-EC"/>
</dbReference>
<feature type="binding site" evidence="19">
    <location>
        <begin position="7"/>
        <end position="14"/>
    </location>
    <ligand>
        <name>GTP</name>
        <dbReference type="ChEBI" id="CHEBI:37565"/>
    </ligand>
</feature>
<dbReference type="Pfam" id="PF02283">
    <property type="entry name" value="CobU"/>
    <property type="match status" value="1"/>
</dbReference>
<evidence type="ECO:0000256" key="3">
    <source>
        <dbReference type="ARBA" id="ARBA00001522"/>
    </source>
</evidence>
<evidence type="ECO:0000256" key="6">
    <source>
        <dbReference type="ARBA" id="ARBA00005159"/>
    </source>
</evidence>
<feature type="active site" description="GMP-histidine intermediate" evidence="18">
    <location>
        <position position="49"/>
    </location>
</feature>
<keyword evidence="14" id="KW-0067">ATP-binding</keyword>
<evidence type="ECO:0000256" key="14">
    <source>
        <dbReference type="ARBA" id="ARBA00022840"/>
    </source>
</evidence>
<feature type="binding site" evidence="19">
    <location>
        <begin position="50"/>
        <end position="53"/>
    </location>
    <ligand>
        <name>GTP</name>
        <dbReference type="ChEBI" id="CHEBI:37565"/>
    </ligand>
</feature>
<dbReference type="RefSeq" id="WP_065541484.1">
    <property type="nucleotide sequence ID" value="NZ_CP015405.2"/>
</dbReference>
<proteinExistence type="inferred from homology"/>
<comment type="function">
    <text evidence="4">Catalyzes ATP-dependent phosphorylation of adenosylcobinamide and addition of GMP to adenosylcobinamide phosphate.</text>
</comment>
<dbReference type="UniPathway" id="UPA00148">
    <property type="reaction ID" value="UER00236"/>
</dbReference>
<evidence type="ECO:0000256" key="11">
    <source>
        <dbReference type="ARBA" id="ARBA00022679"/>
    </source>
</evidence>
<dbReference type="SUPFAM" id="SSF52540">
    <property type="entry name" value="P-loop containing nucleoside triphosphate hydrolases"/>
    <property type="match status" value="1"/>
</dbReference>
<dbReference type="InterPro" id="IPR003203">
    <property type="entry name" value="CobU/CobP"/>
</dbReference>
<comment type="pathway">
    <text evidence="6">Cofactor biosynthesis; adenosylcobalamin biosynthesis; adenosylcobalamin from cob(II)yrinate a,c-diamide: step 5/7.</text>
</comment>
<dbReference type="GO" id="GO:0005525">
    <property type="term" value="F:GTP binding"/>
    <property type="evidence" value="ECO:0007669"/>
    <property type="project" value="UniProtKB-KW"/>
</dbReference>
<comment type="similarity">
    <text evidence="7">Belongs to the CobU/CobP family.</text>
</comment>
<evidence type="ECO:0000256" key="4">
    <source>
        <dbReference type="ARBA" id="ARBA00003889"/>
    </source>
</evidence>
<keyword evidence="12 19" id="KW-0547">Nucleotide-binding</keyword>
<comment type="catalytic activity">
    <reaction evidence="2">
        <text>adenosylcob(III)inamide phosphate + GTP + H(+) = adenosylcob(III)inamide-GDP + diphosphate</text>
        <dbReference type="Rhea" id="RHEA:22712"/>
        <dbReference type="ChEBI" id="CHEBI:15378"/>
        <dbReference type="ChEBI" id="CHEBI:33019"/>
        <dbReference type="ChEBI" id="CHEBI:37565"/>
        <dbReference type="ChEBI" id="CHEBI:58502"/>
        <dbReference type="ChEBI" id="CHEBI:60487"/>
        <dbReference type="EC" id="2.7.7.62"/>
    </reaction>
</comment>
<comment type="catalytic activity">
    <reaction evidence="1">
        <text>adenosylcob(III)inamide + ATP = adenosylcob(III)inamide phosphate + ADP + H(+)</text>
        <dbReference type="Rhea" id="RHEA:15769"/>
        <dbReference type="ChEBI" id="CHEBI:2480"/>
        <dbReference type="ChEBI" id="CHEBI:15378"/>
        <dbReference type="ChEBI" id="CHEBI:30616"/>
        <dbReference type="ChEBI" id="CHEBI:58502"/>
        <dbReference type="ChEBI" id="CHEBI:456216"/>
        <dbReference type="EC" id="2.7.1.156"/>
    </reaction>
</comment>
<dbReference type="EMBL" id="CP015405">
    <property type="protein sequence ID" value="ANU75276.1"/>
    <property type="molecule type" value="Genomic_DNA"/>
</dbReference>
<gene>
    <name evidence="20" type="ORF">A4V09_05565</name>
</gene>
<evidence type="ECO:0000256" key="9">
    <source>
        <dbReference type="ARBA" id="ARBA00012523"/>
    </source>
</evidence>
<organism evidence="20 21">
    <name type="scientific">Blautia pseudococcoides</name>
    <dbReference type="NCBI Taxonomy" id="1796616"/>
    <lineage>
        <taxon>Bacteria</taxon>
        <taxon>Bacillati</taxon>
        <taxon>Bacillota</taxon>
        <taxon>Clostridia</taxon>
        <taxon>Lachnospirales</taxon>
        <taxon>Lachnospiraceae</taxon>
        <taxon>Blautia</taxon>
    </lineage>
</organism>
<dbReference type="PANTHER" id="PTHR34848">
    <property type="match status" value="1"/>
</dbReference>
<keyword evidence="13" id="KW-0418">Kinase</keyword>
<name>A0A1C7I6M5_9FIRM</name>
<evidence type="ECO:0000256" key="19">
    <source>
        <dbReference type="PIRSR" id="PIRSR006135-2"/>
    </source>
</evidence>
<evidence type="ECO:0000256" key="7">
    <source>
        <dbReference type="ARBA" id="ARBA00007490"/>
    </source>
</evidence>
<dbReference type="Proteomes" id="UP000092574">
    <property type="component" value="Chromosome"/>
</dbReference>
<dbReference type="CDD" id="cd00544">
    <property type="entry name" value="CobU"/>
    <property type="match status" value="1"/>
</dbReference>
<evidence type="ECO:0000313" key="21">
    <source>
        <dbReference type="Proteomes" id="UP000092574"/>
    </source>
</evidence>
<evidence type="ECO:0000256" key="18">
    <source>
        <dbReference type="PIRSR" id="PIRSR006135-1"/>
    </source>
</evidence>
<dbReference type="GO" id="GO:0005524">
    <property type="term" value="F:ATP binding"/>
    <property type="evidence" value="ECO:0007669"/>
    <property type="project" value="UniProtKB-KW"/>
</dbReference>
<dbReference type="KEGG" id="byl:A4V09_05565"/>
<feature type="binding site" evidence="19">
    <location>
        <position position="62"/>
    </location>
    <ligand>
        <name>GTP</name>
        <dbReference type="ChEBI" id="CHEBI:37565"/>
    </ligand>
</feature>
<reference evidence="20" key="1">
    <citation type="submission" date="2017-04" db="EMBL/GenBank/DDBJ databases">
        <title>Complete Genome Sequences of Twelve Strains of a Stable Defined Moderately Diverse Mouse Microbiota 2 (sDMDMm2).</title>
        <authorList>
            <person name="Uchimura Y."/>
            <person name="Wyss M."/>
            <person name="Brugiroux S."/>
            <person name="Limenitakis J.P."/>
            <person name="Stecher B."/>
            <person name="McCoy K.D."/>
            <person name="Macpherson A.J."/>
        </authorList>
    </citation>
    <scope>NUCLEOTIDE SEQUENCE</scope>
    <source>
        <strain evidence="20">YL58</strain>
    </source>
</reference>
<dbReference type="EC" id="2.7.1.156" evidence="8"/>
<keyword evidence="15 19" id="KW-0342">GTP-binding</keyword>
<comment type="pathway">
    <text evidence="5">Cofactor biosynthesis; adenosylcobalamin biosynthesis; adenosylcobalamin from cob(II)yrinate a,c-diamide: step 6/7.</text>
</comment>
<dbReference type="OrthoDB" id="9799422at2"/>
<dbReference type="EC" id="2.7.7.62" evidence="9"/>